<evidence type="ECO:0000256" key="1">
    <source>
        <dbReference type="SAM" id="MobiDB-lite"/>
    </source>
</evidence>
<reference evidence="2" key="1">
    <citation type="submission" date="2015-06" db="UniProtKB">
        <authorList>
            <consortium name="EnsemblPlants"/>
        </authorList>
    </citation>
    <scope>IDENTIFICATION</scope>
</reference>
<dbReference type="AlphaFoldDB" id="M8AIB7"/>
<organism evidence="2">
    <name type="scientific">Aegilops tauschii</name>
    <name type="common">Tausch's goatgrass</name>
    <name type="synonym">Aegilops squarrosa</name>
    <dbReference type="NCBI Taxonomy" id="37682"/>
    <lineage>
        <taxon>Eukaryota</taxon>
        <taxon>Viridiplantae</taxon>
        <taxon>Streptophyta</taxon>
        <taxon>Embryophyta</taxon>
        <taxon>Tracheophyta</taxon>
        <taxon>Spermatophyta</taxon>
        <taxon>Magnoliopsida</taxon>
        <taxon>Liliopsida</taxon>
        <taxon>Poales</taxon>
        <taxon>Poaceae</taxon>
        <taxon>BOP clade</taxon>
        <taxon>Pooideae</taxon>
        <taxon>Triticodae</taxon>
        <taxon>Triticeae</taxon>
        <taxon>Triticinae</taxon>
        <taxon>Aegilops</taxon>
    </lineage>
</organism>
<accession>M8AIB7</accession>
<feature type="region of interest" description="Disordered" evidence="1">
    <location>
        <begin position="55"/>
        <end position="94"/>
    </location>
</feature>
<sequence>MVKSVPSKWFNLSRLLGMTVDVTIGTKNRESSKTFASRIHLKMSLEMVYQRARRADALQQRPAAGSEKPPKECHRRAGGGHPQRARHGRQQEPLLRCQVGAHAHAAGHRCTTVERAVHL</sequence>
<protein>
    <submittedName>
        <fullName evidence="2">Uncharacterized protein</fullName>
    </submittedName>
</protein>
<evidence type="ECO:0000313" key="2">
    <source>
        <dbReference type="EnsemblPlants" id="EMT04216"/>
    </source>
</evidence>
<feature type="compositionally biased region" description="Basic residues" evidence="1">
    <location>
        <begin position="73"/>
        <end position="88"/>
    </location>
</feature>
<name>M8AIB7_AEGTA</name>
<dbReference type="EnsemblPlants" id="EMT04216">
    <property type="protein sequence ID" value="EMT04216"/>
    <property type="gene ID" value="F775_13152"/>
</dbReference>
<proteinExistence type="predicted"/>